<protein>
    <submittedName>
        <fullName evidence="1">Uncharacterized protein</fullName>
    </submittedName>
</protein>
<dbReference type="PANTHER" id="PTHR35332">
    <property type="entry name" value="REGULATION OF ENOLASE PROTEIN 1"/>
    <property type="match status" value="1"/>
</dbReference>
<sequence length="148" mass="15439">MVRLSPSCWLKTSVEFHPDRPSQLGVVVTNSGWSDWSTMDFPLGVDEVSLRVRREGSDYLVEATLPASAAAATTGVQAGGAADGVDGWTQLRMAHLIEDTAPSGLAAGGGTCAVAAGLYCASPLGPGFEATFHHLTALRGRIEGPRED</sequence>
<dbReference type="Proteomes" id="UP000054498">
    <property type="component" value="Unassembled WGS sequence"/>
</dbReference>
<evidence type="ECO:0000313" key="1">
    <source>
        <dbReference type="EMBL" id="KIY99733.1"/>
    </source>
</evidence>
<dbReference type="KEGG" id="mng:MNEG_8228"/>
<dbReference type="SUPFAM" id="SSF49899">
    <property type="entry name" value="Concanavalin A-like lectins/glucanases"/>
    <property type="match status" value="1"/>
</dbReference>
<dbReference type="RefSeq" id="XP_013898753.1">
    <property type="nucleotide sequence ID" value="XM_014043299.1"/>
</dbReference>
<dbReference type="InterPro" id="IPR013320">
    <property type="entry name" value="ConA-like_dom_sf"/>
</dbReference>
<dbReference type="InterPro" id="IPR009784">
    <property type="entry name" value="DUF1349"/>
</dbReference>
<proteinExistence type="predicted"/>
<accession>A0A0D2KWV2</accession>
<dbReference type="PANTHER" id="PTHR35332:SF2">
    <property type="entry name" value="REGULATION OF ENOLASE PROTEIN 1"/>
    <property type="match status" value="1"/>
</dbReference>
<dbReference type="EMBL" id="KK101758">
    <property type="protein sequence ID" value="KIY99733.1"/>
    <property type="molecule type" value="Genomic_DNA"/>
</dbReference>
<reference evidence="1 2" key="1">
    <citation type="journal article" date="2013" name="BMC Genomics">
        <title>Reconstruction of the lipid metabolism for the microalga Monoraphidium neglectum from its genome sequence reveals characteristics suitable for biofuel production.</title>
        <authorList>
            <person name="Bogen C."/>
            <person name="Al-Dilaimi A."/>
            <person name="Albersmeier A."/>
            <person name="Wichmann J."/>
            <person name="Grundmann M."/>
            <person name="Rupp O."/>
            <person name="Lauersen K.J."/>
            <person name="Blifernez-Klassen O."/>
            <person name="Kalinowski J."/>
            <person name="Goesmann A."/>
            <person name="Mussgnug J.H."/>
            <person name="Kruse O."/>
        </authorList>
    </citation>
    <scope>NUCLEOTIDE SEQUENCE [LARGE SCALE GENOMIC DNA]</scope>
    <source>
        <strain evidence="1 2">SAG 48.87</strain>
    </source>
</reference>
<gene>
    <name evidence="1" type="ORF">MNEG_8228</name>
</gene>
<organism evidence="1 2">
    <name type="scientific">Monoraphidium neglectum</name>
    <dbReference type="NCBI Taxonomy" id="145388"/>
    <lineage>
        <taxon>Eukaryota</taxon>
        <taxon>Viridiplantae</taxon>
        <taxon>Chlorophyta</taxon>
        <taxon>core chlorophytes</taxon>
        <taxon>Chlorophyceae</taxon>
        <taxon>CS clade</taxon>
        <taxon>Sphaeropleales</taxon>
        <taxon>Selenastraceae</taxon>
        <taxon>Monoraphidium</taxon>
    </lineage>
</organism>
<evidence type="ECO:0000313" key="2">
    <source>
        <dbReference type="Proteomes" id="UP000054498"/>
    </source>
</evidence>
<dbReference type="OrthoDB" id="42525at2759"/>
<dbReference type="Gene3D" id="2.60.120.200">
    <property type="match status" value="1"/>
</dbReference>
<dbReference type="Pfam" id="PF07081">
    <property type="entry name" value="DUF1349"/>
    <property type="match status" value="1"/>
</dbReference>
<name>A0A0D2KWV2_9CHLO</name>
<dbReference type="GeneID" id="25741104"/>
<keyword evidence="2" id="KW-1185">Reference proteome</keyword>
<dbReference type="AlphaFoldDB" id="A0A0D2KWV2"/>